<dbReference type="RefSeq" id="WP_323979327.1">
    <property type="nucleotide sequence ID" value="NZ_JAYKBV010000006.1"/>
</dbReference>
<keyword evidence="9" id="KW-0732">Signal</keyword>
<comment type="similarity">
    <text evidence="8">Belongs to the TonB-dependent receptor family.</text>
</comment>
<keyword evidence="5" id="KW-0798">TonB box</keyword>
<dbReference type="InterPro" id="IPR008969">
    <property type="entry name" value="CarboxyPept-like_regulatory"/>
</dbReference>
<protein>
    <submittedName>
        <fullName evidence="11">SusC/RagA family TonB-linked outer membrane protein</fullName>
    </submittedName>
</protein>
<evidence type="ECO:0000256" key="4">
    <source>
        <dbReference type="ARBA" id="ARBA00022692"/>
    </source>
</evidence>
<sequence length="1048" mass="118272">MNTLRLKMLFMLLLFCGVCYTSFGQEELKISGVVKDTKSKPLAGVQVSVKGTSQSTHTDFEGLYTLTITKGQTLVFSLQGMQTQELTPTSTTVDVILLSLVDQNAKKEASTPMNTNTRGQTSIAKEAKPLWVLNGVILQDNIDLKPEELVSDDAKMLIASAIPGLTAESIESFKVLKDASATAVYGPRAIAGVVEVVTKKGTAGSSSITYTNESTFRFIPTYGEYNIMNSQDQMSVIQELIRGGHLTPDFTSIWERKGLIARMYELHNVLDNNGNFTVPNTPEGRLAYMQAAEKRNTNWFKELFQTSIMQNHTLSFSSGSQKSSYYASLSLLSDPGWQKNTTYSQYSGNLNANYNLSSKFALNVITDLSYRSQSTPTIAGTTLYNYALTRPRFLDPKEHYKYRYTPFNALEEMNNSYTDTNVATLRLQAQLTYKITPKIKATLMGAIRYQSNISNREQNENSNYANSFRYMPNALIRTYNKYLYKDPNDPFALPISVLPEGGIRRKTESTTTANTFRATINYNDSFANGLHTLALFGGFEMDNAKYTNDVTDHFGVLYNSGNYGTYSYKWFQFWQEQGYTYYSIGNTITNYQAFFGNATYTFKNRYTFNGTLRYDASNQFGPSPYIRWMPTWNTGLSWNVTQEKFFEHLKPLSHLSFSASFGVTAVAPSVSNSLSQIYTNDPWRNSSQRELGLSISNTANHDLTYEKNQELNLATEFGLFNDRINLSVAWFNRKSYDLIGGITTQGVSGTITKKGNMAQMRIRGLEIGLETTNIKTTDFSWRTSFVYSRATNEVTKLLTNPTIQDMVGYNSQNATSQGGFAKEGYPLKSLFSVPFNGLNGSGLPTFRDQNGETTINGIRFDSQNVDFLKYSGTLIPTDKGSLSNTFHYKGISLGVVLTYSYGNVVRLRGMRNVYNDYSAVPRELNNRWQYAGDENKTDVPVLYTTYMYQRLFNGWKEMNQAYLTYDYSDVRIAKGDNIRLKEISLGYTFDKDFLRETRIRQLSFKLQATNIALLYADKKLNGDDPDYLANGYAPIPPKRLIFTLRVGL</sequence>
<keyword evidence="6 8" id="KW-0472">Membrane</keyword>
<evidence type="ECO:0000259" key="10">
    <source>
        <dbReference type="Pfam" id="PF00593"/>
    </source>
</evidence>
<keyword evidence="4 8" id="KW-0812">Transmembrane</keyword>
<dbReference type="InterPro" id="IPR039426">
    <property type="entry name" value="TonB-dep_rcpt-like"/>
</dbReference>
<dbReference type="InterPro" id="IPR000531">
    <property type="entry name" value="Beta-barrel_TonB"/>
</dbReference>
<dbReference type="InterPro" id="IPR037066">
    <property type="entry name" value="Plug_dom_sf"/>
</dbReference>
<dbReference type="Pfam" id="PF13715">
    <property type="entry name" value="CarbopepD_reg_2"/>
    <property type="match status" value="1"/>
</dbReference>
<evidence type="ECO:0000256" key="5">
    <source>
        <dbReference type="ARBA" id="ARBA00023077"/>
    </source>
</evidence>
<evidence type="ECO:0000256" key="3">
    <source>
        <dbReference type="ARBA" id="ARBA00022452"/>
    </source>
</evidence>
<keyword evidence="2 8" id="KW-0813">Transport</keyword>
<organism evidence="11 12">
    <name type="scientific">Capnocytophaga gingivalis</name>
    <dbReference type="NCBI Taxonomy" id="1017"/>
    <lineage>
        <taxon>Bacteria</taxon>
        <taxon>Pseudomonadati</taxon>
        <taxon>Bacteroidota</taxon>
        <taxon>Flavobacteriia</taxon>
        <taxon>Flavobacteriales</taxon>
        <taxon>Flavobacteriaceae</taxon>
        <taxon>Capnocytophaga</taxon>
    </lineage>
</organism>
<dbReference type="Pfam" id="PF00593">
    <property type="entry name" value="TonB_dep_Rec_b-barrel"/>
    <property type="match status" value="1"/>
</dbReference>
<dbReference type="InterPro" id="IPR023996">
    <property type="entry name" value="TonB-dep_OMP_SusC/RagA"/>
</dbReference>
<keyword evidence="12" id="KW-1185">Reference proteome</keyword>
<evidence type="ECO:0000313" key="11">
    <source>
        <dbReference type="EMBL" id="MEB3040278.1"/>
    </source>
</evidence>
<dbReference type="EMBL" id="JAYKBV010000006">
    <property type="protein sequence ID" value="MEB3040278.1"/>
    <property type="molecule type" value="Genomic_DNA"/>
</dbReference>
<keyword evidence="3 8" id="KW-1134">Transmembrane beta strand</keyword>
<comment type="subcellular location">
    <subcellularLocation>
        <location evidence="1 8">Cell outer membrane</location>
        <topology evidence="1 8">Multi-pass membrane protein</topology>
    </subcellularLocation>
</comment>
<feature type="signal peptide" evidence="9">
    <location>
        <begin position="1"/>
        <end position="24"/>
    </location>
</feature>
<dbReference type="Gene3D" id="2.170.130.10">
    <property type="entry name" value="TonB-dependent receptor, plug domain"/>
    <property type="match status" value="1"/>
</dbReference>
<evidence type="ECO:0000313" key="12">
    <source>
        <dbReference type="Proteomes" id="UP001324270"/>
    </source>
</evidence>
<dbReference type="Gene3D" id="2.40.170.20">
    <property type="entry name" value="TonB-dependent receptor, beta-barrel domain"/>
    <property type="match status" value="1"/>
</dbReference>
<proteinExistence type="inferred from homology"/>
<dbReference type="NCBIfam" id="TIGR04056">
    <property type="entry name" value="OMP_RagA_SusC"/>
    <property type="match status" value="1"/>
</dbReference>
<dbReference type="SUPFAM" id="SSF49464">
    <property type="entry name" value="Carboxypeptidase regulatory domain-like"/>
    <property type="match status" value="1"/>
</dbReference>
<evidence type="ECO:0000256" key="8">
    <source>
        <dbReference type="PROSITE-ProRule" id="PRU01360"/>
    </source>
</evidence>
<keyword evidence="7 8" id="KW-0998">Cell outer membrane</keyword>
<gene>
    <name evidence="11" type="ORF">VJJ49_06160</name>
</gene>
<accession>A0ABU5Y8L5</accession>
<reference evidence="11 12" key="1">
    <citation type="submission" date="2023-12" db="EMBL/GenBank/DDBJ databases">
        <title>Genomic sequences of Capnocytophaga and Parvimonas strains.</title>
        <authorList>
            <person name="Watt R.M."/>
            <person name="Wang M."/>
            <person name="Yang T."/>
            <person name="Tong W.M."/>
        </authorList>
    </citation>
    <scope>NUCLEOTIDE SEQUENCE [LARGE SCALE GENOMIC DNA]</scope>
    <source>
        <strain evidence="11 12">CCUG 13156</strain>
    </source>
</reference>
<dbReference type="PROSITE" id="PS52016">
    <property type="entry name" value="TONB_DEPENDENT_REC_3"/>
    <property type="match status" value="1"/>
</dbReference>
<evidence type="ECO:0000256" key="9">
    <source>
        <dbReference type="SAM" id="SignalP"/>
    </source>
</evidence>
<feature type="domain" description="TonB-dependent receptor-like beta-barrel" evidence="10">
    <location>
        <begin position="514"/>
        <end position="793"/>
    </location>
</feature>
<evidence type="ECO:0000256" key="2">
    <source>
        <dbReference type="ARBA" id="ARBA00022448"/>
    </source>
</evidence>
<evidence type="ECO:0000256" key="6">
    <source>
        <dbReference type="ARBA" id="ARBA00023136"/>
    </source>
</evidence>
<dbReference type="Proteomes" id="UP001324270">
    <property type="component" value="Unassembled WGS sequence"/>
</dbReference>
<dbReference type="InterPro" id="IPR036942">
    <property type="entry name" value="Beta-barrel_TonB_sf"/>
</dbReference>
<feature type="chain" id="PRO_5046708644" evidence="9">
    <location>
        <begin position="25"/>
        <end position="1048"/>
    </location>
</feature>
<comment type="caution">
    <text evidence="11">The sequence shown here is derived from an EMBL/GenBank/DDBJ whole genome shotgun (WGS) entry which is preliminary data.</text>
</comment>
<dbReference type="SUPFAM" id="SSF56935">
    <property type="entry name" value="Porins"/>
    <property type="match status" value="1"/>
</dbReference>
<evidence type="ECO:0000256" key="7">
    <source>
        <dbReference type="ARBA" id="ARBA00023237"/>
    </source>
</evidence>
<name>A0ABU5Y8L5_9FLAO</name>
<evidence type="ECO:0000256" key="1">
    <source>
        <dbReference type="ARBA" id="ARBA00004571"/>
    </source>
</evidence>